<dbReference type="GO" id="GO:0000177">
    <property type="term" value="C:cytoplasmic exosome (RNase complex)"/>
    <property type="evidence" value="ECO:0007669"/>
    <property type="project" value="TreeGrafter"/>
</dbReference>
<keyword evidence="5" id="KW-0694">RNA-binding</keyword>
<dbReference type="Pfam" id="PF15985">
    <property type="entry name" value="KH_6"/>
    <property type="match status" value="1"/>
</dbReference>
<dbReference type="Pfam" id="PF21266">
    <property type="entry name" value="S1_RRP4"/>
    <property type="match status" value="1"/>
</dbReference>
<dbReference type="SUPFAM" id="SSF50249">
    <property type="entry name" value="Nucleic acid-binding proteins"/>
    <property type="match status" value="1"/>
</dbReference>
<feature type="domain" description="S1 motif" evidence="7">
    <location>
        <begin position="86"/>
        <end position="166"/>
    </location>
</feature>
<dbReference type="CDD" id="cd22525">
    <property type="entry name" value="KH-I_Rrp4_eukar"/>
    <property type="match status" value="1"/>
</dbReference>
<keyword evidence="9" id="KW-1185">Reference proteome</keyword>
<evidence type="ECO:0000256" key="4">
    <source>
        <dbReference type="ARBA" id="ARBA00022835"/>
    </source>
</evidence>
<keyword evidence="4" id="KW-0271">Exosome</keyword>
<accession>A0A8H7PT61</accession>
<comment type="similarity">
    <text evidence="2">Belongs to the RRP4 family.</text>
</comment>
<dbReference type="InterPro" id="IPR012340">
    <property type="entry name" value="NA-bd_OB-fold"/>
</dbReference>
<dbReference type="SUPFAM" id="SSF110324">
    <property type="entry name" value="Ribosomal L27 protein-like"/>
    <property type="match status" value="1"/>
</dbReference>
<dbReference type="Pfam" id="PF14382">
    <property type="entry name" value="ECR1_N"/>
    <property type="match status" value="1"/>
</dbReference>
<dbReference type="GO" id="GO:0071051">
    <property type="term" value="P:poly(A)-dependent snoRNA 3'-end processing"/>
    <property type="evidence" value="ECO:0007669"/>
    <property type="project" value="TreeGrafter"/>
</dbReference>
<dbReference type="InterPro" id="IPR003029">
    <property type="entry name" value="S1_domain"/>
</dbReference>
<dbReference type="GO" id="GO:0071028">
    <property type="term" value="P:nuclear mRNA surveillance"/>
    <property type="evidence" value="ECO:0007669"/>
    <property type="project" value="UniProtKB-ARBA"/>
</dbReference>
<evidence type="ECO:0000256" key="1">
    <source>
        <dbReference type="ARBA" id="ARBA00004123"/>
    </source>
</evidence>
<dbReference type="FunFam" id="2.40.50.140:FF:000038">
    <property type="entry name" value="Exosome complex component RRP4"/>
    <property type="match status" value="1"/>
</dbReference>
<dbReference type="GO" id="GO:0000176">
    <property type="term" value="C:nuclear exosome (RNase complex)"/>
    <property type="evidence" value="ECO:0007669"/>
    <property type="project" value="TreeGrafter"/>
</dbReference>
<dbReference type="SMART" id="SM00316">
    <property type="entry name" value="S1"/>
    <property type="match status" value="1"/>
</dbReference>
<dbReference type="GO" id="GO:0071035">
    <property type="term" value="P:nuclear polyadenylation-dependent rRNA catabolic process"/>
    <property type="evidence" value="ECO:0007669"/>
    <property type="project" value="TreeGrafter"/>
</dbReference>
<name>A0A8H7PT61_MORIS</name>
<evidence type="ECO:0000259" key="7">
    <source>
        <dbReference type="SMART" id="SM00316"/>
    </source>
</evidence>
<dbReference type="SUPFAM" id="SSF54791">
    <property type="entry name" value="Eukaryotic type KH-domain (KH-domain type I)"/>
    <property type="match status" value="1"/>
</dbReference>
<dbReference type="GO" id="GO:0003723">
    <property type="term" value="F:RNA binding"/>
    <property type="evidence" value="ECO:0007669"/>
    <property type="project" value="UniProtKB-KW"/>
</dbReference>
<dbReference type="GO" id="GO:0000467">
    <property type="term" value="P:exonucleolytic trimming to generate mature 3'-end of 5.8S rRNA from tricistronic rRNA transcript (SSU-rRNA, 5.8S rRNA, LSU-rRNA)"/>
    <property type="evidence" value="ECO:0007669"/>
    <property type="project" value="TreeGrafter"/>
</dbReference>
<comment type="subcellular location">
    <subcellularLocation>
        <location evidence="1">Nucleus</location>
    </subcellularLocation>
</comment>
<dbReference type="PANTHER" id="PTHR21321:SF4">
    <property type="entry name" value="EXOSOME COMPLEX COMPONENT RRP4"/>
    <property type="match status" value="1"/>
</dbReference>
<dbReference type="Gene3D" id="2.40.50.100">
    <property type="match status" value="1"/>
</dbReference>
<dbReference type="GO" id="GO:0071034">
    <property type="term" value="P:CUT catabolic process"/>
    <property type="evidence" value="ECO:0007669"/>
    <property type="project" value="TreeGrafter"/>
</dbReference>
<dbReference type="OrthoDB" id="1650at2759"/>
<sequence>MELQILSPEAPSKIVKSKNEDAMDVDGGDVQLVMPGETITSDLQFMRGHGTYLDNESTVISSVAGVVERVNKLVSVRALKARYTGEIGDIVVGRITEVAPKRWKVDVNGRQDAILMLSSISLPGGIQRRKNEEDELQMRKFFAEGDMVAAEVQAFFVDGAIGLHTRGHQFSKLRNGSLVTVPSVLVQRCKSHFHLLPCGVHLVLGLNGYLWVSKPVPGNPESTDEADIERTYSNKNDLIEDSERESIARVCNCIKALAKKFMHINDTIIIYTYEASLKYSVKDLLQKEIVEAITSEASQKLTME</sequence>
<evidence type="ECO:0000313" key="9">
    <source>
        <dbReference type="Proteomes" id="UP000654370"/>
    </source>
</evidence>
<dbReference type="AlphaFoldDB" id="A0A8H7PT61"/>
<dbReference type="PANTHER" id="PTHR21321">
    <property type="entry name" value="PNAS-3 RELATED"/>
    <property type="match status" value="1"/>
</dbReference>
<dbReference type="Gene3D" id="2.40.50.140">
    <property type="entry name" value="Nucleic acid-binding proteins"/>
    <property type="match status" value="1"/>
</dbReference>
<reference evidence="8" key="1">
    <citation type="submission" date="2020-12" db="EMBL/GenBank/DDBJ databases">
        <title>Metabolic potential, ecology and presence of endohyphal bacteria is reflected in genomic diversity of Mucoromycotina.</title>
        <authorList>
            <person name="Muszewska A."/>
            <person name="Okrasinska A."/>
            <person name="Steczkiewicz K."/>
            <person name="Drgas O."/>
            <person name="Orlowska M."/>
            <person name="Perlinska-Lenart U."/>
            <person name="Aleksandrzak-Piekarczyk T."/>
            <person name="Szatraj K."/>
            <person name="Zielenkiewicz U."/>
            <person name="Pilsyk S."/>
            <person name="Malc E."/>
            <person name="Mieczkowski P."/>
            <person name="Kruszewska J.S."/>
            <person name="Biernat P."/>
            <person name="Pawlowska J."/>
        </authorList>
    </citation>
    <scope>NUCLEOTIDE SEQUENCE</scope>
    <source>
        <strain evidence="8">WA0000067209</strain>
    </source>
</reference>
<dbReference type="GO" id="GO:0071038">
    <property type="term" value="P:TRAMP-dependent tRNA surveillance pathway"/>
    <property type="evidence" value="ECO:0007669"/>
    <property type="project" value="TreeGrafter"/>
</dbReference>
<dbReference type="InterPro" id="IPR026699">
    <property type="entry name" value="Exosome_RNA_bind1/RRP40/RRP4"/>
</dbReference>
<protein>
    <recommendedName>
        <fullName evidence="7">S1 motif domain-containing protein</fullName>
    </recommendedName>
</protein>
<dbReference type="InterPro" id="IPR004088">
    <property type="entry name" value="KH_dom_type_1"/>
</dbReference>
<evidence type="ECO:0000256" key="2">
    <source>
        <dbReference type="ARBA" id="ARBA00009155"/>
    </source>
</evidence>
<comment type="caution">
    <text evidence="8">The sequence shown here is derived from an EMBL/GenBank/DDBJ whole genome shotgun (WGS) entry which is preliminary data.</text>
</comment>
<keyword evidence="6" id="KW-0539">Nucleus</keyword>
<dbReference type="GO" id="GO:0034475">
    <property type="term" value="P:U4 snRNA 3'-end processing"/>
    <property type="evidence" value="ECO:0007669"/>
    <property type="project" value="TreeGrafter"/>
</dbReference>
<evidence type="ECO:0000313" key="8">
    <source>
        <dbReference type="EMBL" id="KAG2179074.1"/>
    </source>
</evidence>
<gene>
    <name evidence="8" type="ORF">INT43_001924</name>
</gene>
<dbReference type="InterPro" id="IPR048565">
    <property type="entry name" value="S1_RRP4"/>
</dbReference>
<evidence type="ECO:0000256" key="6">
    <source>
        <dbReference type="ARBA" id="ARBA00023242"/>
    </source>
</evidence>
<evidence type="ECO:0000256" key="5">
    <source>
        <dbReference type="ARBA" id="ARBA00022884"/>
    </source>
</evidence>
<keyword evidence="3" id="KW-0698">rRNA processing</keyword>
<dbReference type="EMBL" id="JAEPQZ010000007">
    <property type="protein sequence ID" value="KAG2179074.1"/>
    <property type="molecule type" value="Genomic_DNA"/>
</dbReference>
<evidence type="ECO:0000256" key="3">
    <source>
        <dbReference type="ARBA" id="ARBA00022552"/>
    </source>
</evidence>
<proteinExistence type="inferred from homology"/>
<dbReference type="InterPro" id="IPR036612">
    <property type="entry name" value="KH_dom_type_1_sf"/>
</dbReference>
<dbReference type="InterPro" id="IPR025721">
    <property type="entry name" value="Exosome_cplx_N_dom"/>
</dbReference>
<organism evidence="8 9">
    <name type="scientific">Mortierella isabellina</name>
    <name type="common">Filamentous fungus</name>
    <name type="synonym">Umbelopsis isabellina</name>
    <dbReference type="NCBI Taxonomy" id="91625"/>
    <lineage>
        <taxon>Eukaryota</taxon>
        <taxon>Fungi</taxon>
        <taxon>Fungi incertae sedis</taxon>
        <taxon>Mucoromycota</taxon>
        <taxon>Mucoromycotina</taxon>
        <taxon>Umbelopsidomycetes</taxon>
        <taxon>Umbelopsidales</taxon>
        <taxon>Umbelopsidaceae</taxon>
        <taxon>Umbelopsis</taxon>
    </lineage>
</organism>
<dbReference type="Proteomes" id="UP000654370">
    <property type="component" value="Unassembled WGS sequence"/>
</dbReference>
<dbReference type="CDD" id="cd05789">
    <property type="entry name" value="S1_Rrp4"/>
    <property type="match status" value="1"/>
</dbReference>